<dbReference type="OrthoDB" id="10003767at2759"/>
<sequence>MGTSTTSKTPSPQNPPDSEPSNPPRTPLSLQQATIILTRHKLATPCIKIYHHSLVFNTRNTTYTLTSSDGGDYVIRFSESWETKTENEVAAISYIAKNTSLPVPKVVGFCTDVTNSPTGYEYILMEKLNGVCLGDIFRDLSLPRKKSVVESVVHILKVFQSLKFDKAGSFYFNKSENNNPELGPLLGTPKSRPQCNYLDYLSDLITSELENLLKSKFLMDGEGADLVHRVRNFRDKVCNLETTPISEIAQNVEFVFCHVDLHTFNLLVDEETLKITGIIDFEFSGSFPIDQEWYKVFSAVRVNNKASHFFRDGLRTMSDSDTLQECQSEEELNIIRNHFFQECKNQGVQTPRDIPGHNERAVLNYFVKYICPWWIADEITPLPDKWKRDRDSARERLKVVLDMYDA</sequence>
<feature type="region of interest" description="Disordered" evidence="1">
    <location>
        <begin position="1"/>
        <end position="27"/>
    </location>
</feature>
<reference evidence="3 4" key="1">
    <citation type="submission" date="2015-12" db="EMBL/GenBank/DDBJ databases">
        <title>The genome of Folsomia candida.</title>
        <authorList>
            <person name="Faddeeva A."/>
            <person name="Derks M.F."/>
            <person name="Anvar Y."/>
            <person name="Smit S."/>
            <person name="Van Straalen N."/>
            <person name="Roelofs D."/>
        </authorList>
    </citation>
    <scope>NUCLEOTIDE SEQUENCE [LARGE SCALE GENOMIC DNA]</scope>
    <source>
        <strain evidence="3 4">VU population</strain>
        <tissue evidence="3">Whole body</tissue>
    </source>
</reference>
<name>A0A226DJQ1_FOLCA</name>
<evidence type="ECO:0000259" key="2">
    <source>
        <dbReference type="Pfam" id="PF01636"/>
    </source>
</evidence>
<keyword evidence="4" id="KW-1185">Reference proteome</keyword>
<dbReference type="PANTHER" id="PTHR21310">
    <property type="entry name" value="AMINOGLYCOSIDE PHOSPHOTRANSFERASE-RELATED-RELATED"/>
    <property type="match status" value="1"/>
</dbReference>
<dbReference type="Gene3D" id="3.90.1200.10">
    <property type="match status" value="1"/>
</dbReference>
<feature type="domain" description="Aminoglycoside phosphotransferase" evidence="2">
    <location>
        <begin position="59"/>
        <end position="289"/>
    </location>
</feature>
<dbReference type="AlphaFoldDB" id="A0A226DJQ1"/>
<evidence type="ECO:0000313" key="3">
    <source>
        <dbReference type="EMBL" id="OXA44416.1"/>
    </source>
</evidence>
<dbReference type="EMBL" id="LNIX01000019">
    <property type="protein sequence ID" value="OXA44416.1"/>
    <property type="molecule type" value="Genomic_DNA"/>
</dbReference>
<evidence type="ECO:0000313" key="4">
    <source>
        <dbReference type="Proteomes" id="UP000198287"/>
    </source>
</evidence>
<dbReference type="SUPFAM" id="SSF56112">
    <property type="entry name" value="Protein kinase-like (PK-like)"/>
    <property type="match status" value="1"/>
</dbReference>
<feature type="compositionally biased region" description="Polar residues" evidence="1">
    <location>
        <begin position="1"/>
        <end position="11"/>
    </location>
</feature>
<protein>
    <submittedName>
        <fullName evidence="3">Altered inheritance of mitochondria protein 9, mitochondrial</fullName>
    </submittedName>
</protein>
<accession>A0A226DJQ1</accession>
<evidence type="ECO:0000256" key="1">
    <source>
        <dbReference type="SAM" id="MobiDB-lite"/>
    </source>
</evidence>
<dbReference type="Pfam" id="PF01636">
    <property type="entry name" value="APH"/>
    <property type="match status" value="1"/>
</dbReference>
<dbReference type="InterPro" id="IPR002575">
    <property type="entry name" value="Aminoglycoside_PTrfase"/>
</dbReference>
<dbReference type="PANTHER" id="PTHR21310:SF15">
    <property type="entry name" value="AMINOGLYCOSIDE PHOSPHOTRANSFERASE DOMAIN-CONTAINING PROTEIN"/>
    <property type="match status" value="1"/>
</dbReference>
<dbReference type="InterPro" id="IPR051678">
    <property type="entry name" value="AGP_Transferase"/>
</dbReference>
<feature type="compositionally biased region" description="Pro residues" evidence="1">
    <location>
        <begin position="12"/>
        <end position="26"/>
    </location>
</feature>
<organism evidence="3 4">
    <name type="scientific">Folsomia candida</name>
    <name type="common">Springtail</name>
    <dbReference type="NCBI Taxonomy" id="158441"/>
    <lineage>
        <taxon>Eukaryota</taxon>
        <taxon>Metazoa</taxon>
        <taxon>Ecdysozoa</taxon>
        <taxon>Arthropoda</taxon>
        <taxon>Hexapoda</taxon>
        <taxon>Collembola</taxon>
        <taxon>Entomobryomorpha</taxon>
        <taxon>Isotomoidea</taxon>
        <taxon>Isotomidae</taxon>
        <taxon>Proisotominae</taxon>
        <taxon>Folsomia</taxon>
    </lineage>
</organism>
<dbReference type="Proteomes" id="UP000198287">
    <property type="component" value="Unassembled WGS sequence"/>
</dbReference>
<proteinExistence type="predicted"/>
<gene>
    <name evidence="3" type="ORF">Fcan01_20562</name>
</gene>
<dbReference type="InterPro" id="IPR011009">
    <property type="entry name" value="Kinase-like_dom_sf"/>
</dbReference>
<comment type="caution">
    <text evidence="3">The sequence shown here is derived from an EMBL/GenBank/DDBJ whole genome shotgun (WGS) entry which is preliminary data.</text>
</comment>